<accession>A0AAD5YWX3</accession>
<gene>
    <name evidence="1" type="ORF">NP233_g5246</name>
</gene>
<organism evidence="1 2">
    <name type="scientific">Leucocoprinus birnbaumii</name>
    <dbReference type="NCBI Taxonomy" id="56174"/>
    <lineage>
        <taxon>Eukaryota</taxon>
        <taxon>Fungi</taxon>
        <taxon>Dikarya</taxon>
        <taxon>Basidiomycota</taxon>
        <taxon>Agaricomycotina</taxon>
        <taxon>Agaricomycetes</taxon>
        <taxon>Agaricomycetidae</taxon>
        <taxon>Agaricales</taxon>
        <taxon>Agaricineae</taxon>
        <taxon>Agaricaceae</taxon>
        <taxon>Leucocoprinus</taxon>
    </lineage>
</organism>
<dbReference type="Proteomes" id="UP001213000">
    <property type="component" value="Unassembled WGS sequence"/>
</dbReference>
<protein>
    <submittedName>
        <fullName evidence="1">Uncharacterized protein</fullName>
    </submittedName>
</protein>
<dbReference type="AlphaFoldDB" id="A0AAD5YWX3"/>
<dbReference type="EMBL" id="JANIEX010000304">
    <property type="protein sequence ID" value="KAJ3569153.1"/>
    <property type="molecule type" value="Genomic_DNA"/>
</dbReference>
<sequence length="198" mass="20979">MYNPSLTSYHHHCFVILLSDNSLDIISSPSPLSSIVEGAILHRSACNSIAAEKAWASPAASVTFTLYAADYSLTKDKTVLIIWCLNNLNKTLHVWVASGDLWDNLDNVPALARQLIVLVNTAAKIPGVLGLTVSSNGMSFGEGMAHAFHGFLNCQTVGTATSTHGTADMSSDVNMESKSPLALPSSSLLANKPVLKPA</sequence>
<evidence type="ECO:0000313" key="1">
    <source>
        <dbReference type="EMBL" id="KAJ3569153.1"/>
    </source>
</evidence>
<evidence type="ECO:0000313" key="2">
    <source>
        <dbReference type="Proteomes" id="UP001213000"/>
    </source>
</evidence>
<comment type="caution">
    <text evidence="1">The sequence shown here is derived from an EMBL/GenBank/DDBJ whole genome shotgun (WGS) entry which is preliminary data.</text>
</comment>
<keyword evidence="2" id="KW-1185">Reference proteome</keyword>
<name>A0AAD5YWX3_9AGAR</name>
<reference evidence="1" key="1">
    <citation type="submission" date="2022-07" db="EMBL/GenBank/DDBJ databases">
        <title>Genome Sequence of Leucocoprinus birnbaumii.</title>
        <authorList>
            <person name="Buettner E."/>
        </authorList>
    </citation>
    <scope>NUCLEOTIDE SEQUENCE</scope>
    <source>
        <strain evidence="1">VT141</strain>
    </source>
</reference>
<proteinExistence type="predicted"/>